<sequence>MKCYLLLLFKSSIRSPYPQFYTSKEAPCFNRAVVNKRNRLSAGLSVFATLFFLILSAHSKAQITDVTTFPLNDYLYTTSASPYPLVNNDKLNAIDKSKFVNVMDYGAKGDGKTLDDNAIANAFKAAQYGVIFPSGKTFIVSKTLKVVLTHDLTVYAYGATIKMAAFSRYSFLSLEYLSGSYHNTVIWLGGTLNGNKNKQSWPGSPTGNNAWAEDHGRFVGVSFAEFALFKDVTVINTVVDGISIEACKLGVIADSKASGGAPLQYNQVQEQGTYFKFTRAGLKTCYFLNLTCDGGSIGTHVSYPENATMDNETVSVHVNCKFYNQVQNAIHIEDCYKNFFYNCTVGADTGYQYHPSVHLSNRTGIVSIKSCQFTNARVNFNQASSLKLGIIDSCQFVSEFKSFASTLTTFIEGRPTVCINSTFSGRTSSKYQGVLKNIRNCTFTNFDSLAVSGGYALDSCTFISGIKPASLAKGGFVLSSTFTDVQNTLYKSTPANEDWKKVYLSYIDILSDTKQYLGRITCGSNATQNKLASTTTAKAAALNSGDTNRHYGCFTCGIDSTKSKMSFITSGGAALSNNSTGLQSQQLRLYPNPTAEVLHVTLNDKIAGKTVLNIYDQQGRFVQTKTVYKNTSVLVETLNVNSLTAGAYVLQILNEQQPASMRFIIAR</sequence>
<dbReference type="InterPro" id="IPR011050">
    <property type="entry name" value="Pectin_lyase_fold/virulence"/>
</dbReference>
<dbReference type="OrthoDB" id="654062at2"/>
<evidence type="ECO:0000313" key="3">
    <source>
        <dbReference type="EMBL" id="TKK70126.1"/>
    </source>
</evidence>
<accession>A0A4U3L8A4</accession>
<evidence type="ECO:0000259" key="2">
    <source>
        <dbReference type="Pfam" id="PF18962"/>
    </source>
</evidence>
<evidence type="ECO:0000259" key="1">
    <source>
        <dbReference type="Pfam" id="PF12708"/>
    </source>
</evidence>
<dbReference type="SUPFAM" id="SSF51126">
    <property type="entry name" value="Pectin lyase-like"/>
    <property type="match status" value="1"/>
</dbReference>
<dbReference type="Proteomes" id="UP000305848">
    <property type="component" value="Unassembled WGS sequence"/>
</dbReference>
<dbReference type="EMBL" id="SZQL01000003">
    <property type="protein sequence ID" value="TKK70126.1"/>
    <property type="molecule type" value="Genomic_DNA"/>
</dbReference>
<feature type="domain" description="Secretion system C-terminal sorting" evidence="2">
    <location>
        <begin position="589"/>
        <end position="665"/>
    </location>
</feature>
<feature type="domain" description="Rhamnogalacturonase A/B/Epimerase-like pectate lyase" evidence="1">
    <location>
        <begin position="99"/>
        <end position="348"/>
    </location>
</feature>
<dbReference type="AlphaFoldDB" id="A0A4U3L8A4"/>
<reference evidence="3 4" key="1">
    <citation type="submission" date="2019-05" db="EMBL/GenBank/DDBJ databases">
        <title>Panacibacter sp. strain 17mud1-8 Genome sequencing and assembly.</title>
        <authorList>
            <person name="Chhetri G."/>
        </authorList>
    </citation>
    <scope>NUCLEOTIDE SEQUENCE [LARGE SCALE GENOMIC DNA]</scope>
    <source>
        <strain evidence="3 4">17mud1-8</strain>
    </source>
</reference>
<organism evidence="3 4">
    <name type="scientific">Ilyomonas limi</name>
    <dbReference type="NCBI Taxonomy" id="2575867"/>
    <lineage>
        <taxon>Bacteria</taxon>
        <taxon>Pseudomonadati</taxon>
        <taxon>Bacteroidota</taxon>
        <taxon>Chitinophagia</taxon>
        <taxon>Chitinophagales</taxon>
        <taxon>Chitinophagaceae</taxon>
        <taxon>Ilyomonas</taxon>
    </lineage>
</organism>
<dbReference type="InterPro" id="IPR026444">
    <property type="entry name" value="Secre_tail"/>
</dbReference>
<comment type="caution">
    <text evidence="3">The sequence shown here is derived from an EMBL/GenBank/DDBJ whole genome shotgun (WGS) entry which is preliminary data.</text>
</comment>
<gene>
    <name evidence="3" type="ORF">FC093_05045</name>
</gene>
<dbReference type="NCBIfam" id="TIGR04183">
    <property type="entry name" value="Por_Secre_tail"/>
    <property type="match status" value="1"/>
</dbReference>
<proteinExistence type="predicted"/>
<evidence type="ECO:0000313" key="4">
    <source>
        <dbReference type="Proteomes" id="UP000305848"/>
    </source>
</evidence>
<dbReference type="RefSeq" id="WP_137260671.1">
    <property type="nucleotide sequence ID" value="NZ_SZQL01000003.1"/>
</dbReference>
<keyword evidence="4" id="KW-1185">Reference proteome</keyword>
<dbReference type="Gene3D" id="2.160.20.10">
    <property type="entry name" value="Single-stranded right-handed beta-helix, Pectin lyase-like"/>
    <property type="match status" value="1"/>
</dbReference>
<dbReference type="InterPro" id="IPR024535">
    <property type="entry name" value="RHGA/B-epi-like_pectate_lyase"/>
</dbReference>
<name>A0A4U3L8A4_9BACT</name>
<dbReference type="InterPro" id="IPR012334">
    <property type="entry name" value="Pectin_lyas_fold"/>
</dbReference>
<protein>
    <submittedName>
        <fullName evidence="3">T9SS type A sorting domain-containing protein</fullName>
    </submittedName>
</protein>
<dbReference type="Pfam" id="PF12708">
    <property type="entry name" value="Pect-lyase_RHGA_epim"/>
    <property type="match status" value="1"/>
</dbReference>
<dbReference type="Pfam" id="PF18962">
    <property type="entry name" value="Por_Secre_tail"/>
    <property type="match status" value="1"/>
</dbReference>